<dbReference type="PANTHER" id="PTHR45138:SF9">
    <property type="entry name" value="DIGUANYLATE CYCLASE DGCM-RELATED"/>
    <property type="match status" value="1"/>
</dbReference>
<evidence type="ECO:0000256" key="3">
    <source>
        <dbReference type="ARBA" id="ARBA00034247"/>
    </source>
</evidence>
<dbReference type="GO" id="GO:0005886">
    <property type="term" value="C:plasma membrane"/>
    <property type="evidence" value="ECO:0007669"/>
    <property type="project" value="TreeGrafter"/>
</dbReference>
<evidence type="ECO:0000259" key="4">
    <source>
        <dbReference type="PROSITE" id="PS50887"/>
    </source>
</evidence>
<comment type="catalytic activity">
    <reaction evidence="3">
        <text>2 GTP = 3',3'-c-di-GMP + 2 diphosphate</text>
        <dbReference type="Rhea" id="RHEA:24898"/>
        <dbReference type="ChEBI" id="CHEBI:33019"/>
        <dbReference type="ChEBI" id="CHEBI:37565"/>
        <dbReference type="ChEBI" id="CHEBI:58805"/>
        <dbReference type="EC" id="2.7.7.65"/>
    </reaction>
</comment>
<keyword evidence="6" id="KW-1185">Reference proteome</keyword>
<evidence type="ECO:0000313" key="6">
    <source>
        <dbReference type="Proteomes" id="UP000095229"/>
    </source>
</evidence>
<feature type="domain" description="GGDEF" evidence="4">
    <location>
        <begin position="57"/>
        <end position="192"/>
    </location>
</feature>
<evidence type="ECO:0000256" key="2">
    <source>
        <dbReference type="ARBA" id="ARBA00012528"/>
    </source>
</evidence>
<proteinExistence type="predicted"/>
<protein>
    <recommendedName>
        <fullName evidence="2">diguanylate cyclase</fullName>
        <ecNumber evidence="2">2.7.7.65</ecNumber>
    </recommendedName>
</protein>
<dbReference type="Gene3D" id="3.30.70.270">
    <property type="match status" value="1"/>
</dbReference>
<dbReference type="EC" id="2.7.7.65" evidence="2"/>
<accession>A0A1E5JPH9</accession>
<dbReference type="RefSeq" id="WP_240489496.1">
    <property type="nucleotide sequence ID" value="NZ_LSOG01000069.1"/>
</dbReference>
<dbReference type="PROSITE" id="PS50887">
    <property type="entry name" value="GGDEF"/>
    <property type="match status" value="1"/>
</dbReference>
<comment type="caution">
    <text evidence="5">The sequence shown here is derived from an EMBL/GenBank/DDBJ whole genome shotgun (WGS) entry which is preliminary data.</text>
</comment>
<dbReference type="PATRIC" id="fig|45071.7.peg.2894"/>
<dbReference type="InterPro" id="IPR043128">
    <property type="entry name" value="Rev_trsase/Diguanyl_cyclase"/>
</dbReference>
<name>A0A1E5JPH9_9GAMM</name>
<gene>
    <name evidence="5" type="primary">adrA_2</name>
    <name evidence="5" type="ORF">lpari_02709</name>
</gene>
<dbReference type="SMART" id="SM00267">
    <property type="entry name" value="GGDEF"/>
    <property type="match status" value="1"/>
</dbReference>
<dbReference type="FunFam" id="3.30.70.270:FF:000001">
    <property type="entry name" value="Diguanylate cyclase domain protein"/>
    <property type="match status" value="1"/>
</dbReference>
<dbReference type="InterPro" id="IPR050469">
    <property type="entry name" value="Diguanylate_Cyclase"/>
</dbReference>
<dbReference type="GO" id="GO:0043709">
    <property type="term" value="P:cell adhesion involved in single-species biofilm formation"/>
    <property type="evidence" value="ECO:0007669"/>
    <property type="project" value="TreeGrafter"/>
</dbReference>
<dbReference type="InterPro" id="IPR000160">
    <property type="entry name" value="GGDEF_dom"/>
</dbReference>
<dbReference type="Pfam" id="PF00990">
    <property type="entry name" value="GGDEF"/>
    <property type="match status" value="1"/>
</dbReference>
<dbReference type="Proteomes" id="UP000095229">
    <property type="component" value="Unassembled WGS sequence"/>
</dbReference>
<dbReference type="STRING" id="45071.Lpar_3322"/>
<evidence type="ECO:0000256" key="1">
    <source>
        <dbReference type="ARBA" id="ARBA00001946"/>
    </source>
</evidence>
<dbReference type="SUPFAM" id="SSF55073">
    <property type="entry name" value="Nucleotide cyclase"/>
    <property type="match status" value="1"/>
</dbReference>
<dbReference type="EMBL" id="LSOG01000069">
    <property type="protein sequence ID" value="OEH46370.1"/>
    <property type="molecule type" value="Genomic_DNA"/>
</dbReference>
<dbReference type="CDD" id="cd01949">
    <property type="entry name" value="GGDEF"/>
    <property type="match status" value="1"/>
</dbReference>
<dbReference type="InterPro" id="IPR029787">
    <property type="entry name" value="Nucleotide_cyclase"/>
</dbReference>
<organism evidence="5 6">
    <name type="scientific">Legionella parisiensis</name>
    <dbReference type="NCBI Taxonomy" id="45071"/>
    <lineage>
        <taxon>Bacteria</taxon>
        <taxon>Pseudomonadati</taxon>
        <taxon>Pseudomonadota</taxon>
        <taxon>Gammaproteobacteria</taxon>
        <taxon>Legionellales</taxon>
        <taxon>Legionellaceae</taxon>
        <taxon>Legionella</taxon>
    </lineage>
</organism>
<evidence type="ECO:0000313" key="5">
    <source>
        <dbReference type="EMBL" id="OEH46370.1"/>
    </source>
</evidence>
<sequence>MSHSSLKKIFLLSREKERLIEDLQTLSITDALTGLYNRRYFQSSLQKEWDKARRTHYSIILVSIDIDNFKLINDNLGHTYGDNFLIFTAKLLKKIFRRANDTICRVGGDEFFVILINQTIQECLTVCHSLNEQFNKKKSRYKFLMNQITLSMGIVSTQANYKFHVDNLIALADKALYQAKNEGKNRIVIKELA</sequence>
<dbReference type="NCBIfam" id="TIGR00254">
    <property type="entry name" value="GGDEF"/>
    <property type="match status" value="1"/>
</dbReference>
<dbReference type="GO" id="GO:0052621">
    <property type="term" value="F:diguanylate cyclase activity"/>
    <property type="evidence" value="ECO:0007669"/>
    <property type="project" value="UniProtKB-EC"/>
</dbReference>
<reference evidence="5 6" key="1">
    <citation type="submission" date="2016-02" db="EMBL/GenBank/DDBJ databases">
        <title>Secondary metabolites in Legionella.</title>
        <authorList>
            <person name="Tobias N.J."/>
            <person name="Bode H.B."/>
        </authorList>
    </citation>
    <scope>NUCLEOTIDE SEQUENCE [LARGE SCALE GENOMIC DNA]</scope>
    <source>
        <strain evidence="5 6">DSM 19216</strain>
    </source>
</reference>
<dbReference type="PANTHER" id="PTHR45138">
    <property type="entry name" value="REGULATORY COMPONENTS OF SENSORY TRANSDUCTION SYSTEM"/>
    <property type="match status" value="1"/>
</dbReference>
<dbReference type="GO" id="GO:1902201">
    <property type="term" value="P:negative regulation of bacterial-type flagellum-dependent cell motility"/>
    <property type="evidence" value="ECO:0007669"/>
    <property type="project" value="TreeGrafter"/>
</dbReference>
<dbReference type="AlphaFoldDB" id="A0A1E5JPH9"/>
<comment type="cofactor">
    <cofactor evidence="1">
        <name>Mg(2+)</name>
        <dbReference type="ChEBI" id="CHEBI:18420"/>
    </cofactor>
</comment>